<proteinExistence type="predicted"/>
<gene>
    <name evidence="1" type="ORF">LOK49_LG14G01630</name>
</gene>
<keyword evidence="2" id="KW-1185">Reference proteome</keyword>
<organism evidence="1 2">
    <name type="scientific">Camellia lanceoleosa</name>
    <dbReference type="NCBI Taxonomy" id="1840588"/>
    <lineage>
        <taxon>Eukaryota</taxon>
        <taxon>Viridiplantae</taxon>
        <taxon>Streptophyta</taxon>
        <taxon>Embryophyta</taxon>
        <taxon>Tracheophyta</taxon>
        <taxon>Spermatophyta</taxon>
        <taxon>Magnoliopsida</taxon>
        <taxon>eudicotyledons</taxon>
        <taxon>Gunneridae</taxon>
        <taxon>Pentapetalae</taxon>
        <taxon>asterids</taxon>
        <taxon>Ericales</taxon>
        <taxon>Theaceae</taxon>
        <taxon>Camellia</taxon>
    </lineage>
</organism>
<comment type="caution">
    <text evidence="1">The sequence shown here is derived from an EMBL/GenBank/DDBJ whole genome shotgun (WGS) entry which is preliminary data.</text>
</comment>
<sequence length="198" mass="22190">MALTGIALQLRPKHRAIQNPSFIYFFSSSTSDSNVEDQNTLSSSQSQFQSRSQSSLYSYFSDVKASLKQQESPRHKYRQQPSKCSLSSPQTPSEVASLEDIRKNHSAFRRRSAVSTPEDKSSSSSPPLPPSQTISFQELCKRNVISKGEISTNETSIGCRYAIRESLKQHRSLGRNPKEPLRVPPPLRCRSARGLMVL</sequence>
<dbReference type="Proteomes" id="UP001060215">
    <property type="component" value="Chromosome 15"/>
</dbReference>
<dbReference type="EMBL" id="CM045772">
    <property type="protein sequence ID" value="KAI7985186.1"/>
    <property type="molecule type" value="Genomic_DNA"/>
</dbReference>
<name>A0ACC0FAW2_9ERIC</name>
<reference evidence="1 2" key="1">
    <citation type="journal article" date="2022" name="Plant J.">
        <title>Chromosome-level genome of Camellia lanceoleosa provides a valuable resource for understanding genome evolution and self-incompatibility.</title>
        <authorList>
            <person name="Gong W."/>
            <person name="Xiao S."/>
            <person name="Wang L."/>
            <person name="Liao Z."/>
            <person name="Chang Y."/>
            <person name="Mo W."/>
            <person name="Hu G."/>
            <person name="Li W."/>
            <person name="Zhao G."/>
            <person name="Zhu H."/>
            <person name="Hu X."/>
            <person name="Ji K."/>
            <person name="Xiang X."/>
            <person name="Song Q."/>
            <person name="Yuan D."/>
            <person name="Jin S."/>
            <person name="Zhang L."/>
        </authorList>
    </citation>
    <scope>NUCLEOTIDE SEQUENCE [LARGE SCALE GENOMIC DNA]</scope>
    <source>
        <strain evidence="1">SQ_2022a</strain>
    </source>
</reference>
<accession>A0ACC0FAW2</accession>
<evidence type="ECO:0000313" key="1">
    <source>
        <dbReference type="EMBL" id="KAI7985186.1"/>
    </source>
</evidence>
<protein>
    <submittedName>
        <fullName evidence="1">Uncharacterized protein</fullName>
    </submittedName>
</protein>
<evidence type="ECO:0000313" key="2">
    <source>
        <dbReference type="Proteomes" id="UP001060215"/>
    </source>
</evidence>